<dbReference type="RefSeq" id="WP_374835140.1">
    <property type="nucleotide sequence ID" value="NZ_JBHEEW010000001.1"/>
</dbReference>
<comment type="caution">
    <text evidence="2">The sequence shown here is derived from an EMBL/GenBank/DDBJ whole genome shotgun (WGS) entry which is preliminary data.</text>
</comment>
<dbReference type="Proteomes" id="UP001597173">
    <property type="component" value="Unassembled WGS sequence"/>
</dbReference>
<gene>
    <name evidence="2" type="ORF">ACFQ33_05775</name>
</gene>
<dbReference type="NCBIfam" id="NF041110">
    <property type="entry name" value="HPE1_fam_CxxC"/>
    <property type="match status" value="1"/>
</dbReference>
<keyword evidence="1" id="KW-0732">Signal</keyword>
<sequence length="164" mass="16698">MRSLLLSVAFALLGAPALASSIEPIAAGGKGQGSVQTISCTDCPALKEKKRSKTYVVPDIEPGTQKVEIREVDGERKVFRSEAWLGGSPVVFVSKAPEEVAAGNTEAKGAVAGASAETGNSIDPEATTGALETKSAAVAATAAAGAQKAGSQELDPSRFELRVN</sequence>
<evidence type="ECO:0000313" key="3">
    <source>
        <dbReference type="Proteomes" id="UP001597173"/>
    </source>
</evidence>
<name>A0ABW3YSW2_MYCRA</name>
<dbReference type="EMBL" id="JBHTNF010000002">
    <property type="protein sequence ID" value="MFD1327400.1"/>
    <property type="molecule type" value="Genomic_DNA"/>
</dbReference>
<dbReference type="InterPro" id="IPR049748">
    <property type="entry name" value="HPE1-like_N_CxxC"/>
</dbReference>
<protein>
    <submittedName>
        <fullName evidence="2">Plant virulence effector HPE1-like domain-containing protein</fullName>
    </submittedName>
</protein>
<reference evidence="3" key="1">
    <citation type="journal article" date="2019" name="Int. J. Syst. Evol. Microbiol.">
        <title>The Global Catalogue of Microorganisms (GCM) 10K type strain sequencing project: providing services to taxonomists for standard genome sequencing and annotation.</title>
        <authorList>
            <consortium name="The Broad Institute Genomics Platform"/>
            <consortium name="The Broad Institute Genome Sequencing Center for Infectious Disease"/>
            <person name="Wu L."/>
            <person name="Ma J."/>
        </authorList>
    </citation>
    <scope>NUCLEOTIDE SEQUENCE [LARGE SCALE GENOMIC DNA]</scope>
    <source>
        <strain evidence="3">CCUG 55609</strain>
    </source>
</reference>
<organism evidence="2 3">
    <name type="scientific">Mycoplana ramosa</name>
    <name type="common">Mycoplana bullata</name>
    <dbReference type="NCBI Taxonomy" id="40837"/>
    <lineage>
        <taxon>Bacteria</taxon>
        <taxon>Pseudomonadati</taxon>
        <taxon>Pseudomonadota</taxon>
        <taxon>Alphaproteobacteria</taxon>
        <taxon>Hyphomicrobiales</taxon>
        <taxon>Rhizobiaceae</taxon>
        <taxon>Mycoplana</taxon>
    </lineage>
</organism>
<feature type="signal peptide" evidence="1">
    <location>
        <begin position="1"/>
        <end position="19"/>
    </location>
</feature>
<evidence type="ECO:0000256" key="1">
    <source>
        <dbReference type="SAM" id="SignalP"/>
    </source>
</evidence>
<keyword evidence="3" id="KW-1185">Reference proteome</keyword>
<evidence type="ECO:0000313" key="2">
    <source>
        <dbReference type="EMBL" id="MFD1327400.1"/>
    </source>
</evidence>
<proteinExistence type="predicted"/>
<accession>A0ABW3YSW2</accession>
<feature type="chain" id="PRO_5046086907" evidence="1">
    <location>
        <begin position="20"/>
        <end position="164"/>
    </location>
</feature>